<dbReference type="RefSeq" id="WP_110361978.1">
    <property type="nucleotide sequence ID" value="NZ_QFLI01000008.1"/>
</dbReference>
<evidence type="ECO:0000313" key="14">
    <source>
        <dbReference type="Proteomes" id="UP000248079"/>
    </source>
</evidence>
<evidence type="ECO:0000313" key="13">
    <source>
        <dbReference type="EMBL" id="PXX98048.1"/>
    </source>
</evidence>
<keyword evidence="5 10" id="KW-0812">Transmembrane</keyword>
<gene>
    <name evidence="13" type="ORF">DF185_17105</name>
</gene>
<keyword evidence="6" id="KW-0408">Iron</keyword>
<dbReference type="Proteomes" id="UP000248079">
    <property type="component" value="Unassembled WGS sequence"/>
</dbReference>
<dbReference type="Pfam" id="PF13715">
    <property type="entry name" value="CarbopepD_reg_2"/>
    <property type="match status" value="1"/>
</dbReference>
<dbReference type="Gene3D" id="2.40.170.20">
    <property type="entry name" value="TonB-dependent receptor, beta-barrel domain"/>
    <property type="match status" value="1"/>
</dbReference>
<evidence type="ECO:0000256" key="11">
    <source>
        <dbReference type="RuleBase" id="RU003357"/>
    </source>
</evidence>
<dbReference type="SUPFAM" id="SSF49464">
    <property type="entry name" value="Carboxypeptidase regulatory domain-like"/>
    <property type="match status" value="1"/>
</dbReference>
<keyword evidence="8 10" id="KW-0472">Membrane</keyword>
<dbReference type="InterPro" id="IPR036942">
    <property type="entry name" value="Beta-barrel_TonB_sf"/>
</dbReference>
<proteinExistence type="inferred from homology"/>
<dbReference type="InterPro" id="IPR000531">
    <property type="entry name" value="Beta-barrel_TonB"/>
</dbReference>
<dbReference type="InterPro" id="IPR023996">
    <property type="entry name" value="TonB-dep_OMP_SusC/RagA"/>
</dbReference>
<dbReference type="Gene3D" id="2.60.40.1120">
    <property type="entry name" value="Carboxypeptidase-like, regulatory domain"/>
    <property type="match status" value="1"/>
</dbReference>
<keyword evidence="4" id="KW-0406">Ion transport</keyword>
<feature type="domain" description="Secretin/TonB short N-terminal" evidence="12">
    <location>
        <begin position="70"/>
        <end position="121"/>
    </location>
</feature>
<comment type="similarity">
    <text evidence="10 11">Belongs to the TonB-dependent receptor family.</text>
</comment>
<protein>
    <recommendedName>
        <fullName evidence="12">Secretin/TonB short N-terminal domain-containing protein</fullName>
    </recommendedName>
</protein>
<keyword evidence="3 10" id="KW-1134">Transmembrane beta strand</keyword>
<evidence type="ECO:0000256" key="2">
    <source>
        <dbReference type="ARBA" id="ARBA00022448"/>
    </source>
</evidence>
<dbReference type="GO" id="GO:0006826">
    <property type="term" value="P:iron ion transport"/>
    <property type="evidence" value="ECO:0007669"/>
    <property type="project" value="UniProtKB-KW"/>
</dbReference>
<evidence type="ECO:0000256" key="7">
    <source>
        <dbReference type="ARBA" id="ARBA00023077"/>
    </source>
</evidence>
<comment type="subcellular location">
    <subcellularLocation>
        <location evidence="1 10">Cell outer membrane</location>
        <topology evidence="1 10">Multi-pass membrane protein</topology>
    </subcellularLocation>
</comment>
<sequence>MKKKSFLMSAKWREYGRRLAIVCLVNILLLLSTAYTGYAKNISQEKRITVKMQNVSIVDVFKEIQAKTDFDFFYKNEQLPQSKKISVDAKDLSVEEILNRVLKSTNLTFKLVDTDIVISPLQQNKQEKRKISGKVIDSKGLPLPGVSVVIEGTTRGGVTDFDGNYEIDNVESNQVILYSFIGMTSQRLIVSAATSFDITLQDDTQGLEEVVVIGYGAVQRKQITSSVATVDTDDIAKVTASSPVQQIQGRVAGLTVSTPKGSDPNASPDILIRGVTSTGGQSPLIIVDGVAVGSLDIVAPEDIATFSILKDGSAAAIYGSRGTNGVILITTKEGKESKPTVEYSGYYAFDQISKRPDILTADEFRALGNKMGVATGDASTDWYDEMLQSNHNTVHNIAFSAGNKNSNYRASINYMDNKGVALESFKKNLSGRININHKAINDRLNVRLSLSASQAKYRLADYGAFGSVAKFNPTRPVYEENGEFATFQEFGVDNPIGNILNYSTENIKKVLLANVFAEFEVVKGLTVGGRAAWKVEDANSGSYTSSKNENLAKDDIKGVASTSSFYSYKYTYEGNINYRKRFDKHDFNVMANYTHEEDTWYTYSMSNSGFVNDKFLWHSIGSGLKLTNPVNDDGVQDLNGPASMGSGRSEKILESWRGRLVYTYDDKYALTVSYNREGSSIFGENNKWGNFYGVSAGWTISDEAFMENLSFVNYLKLRVGYGETGNPATGPYNSLSTVVQEGLPYVFNGNVVSAYALEKNPNPDLKWERKKEYNIGFDYALAKNRFDGSVDLYSRKTDDMLYSAAAPVPSLIKPTIVSNIGEISSKGIELSINAKILQDTEVKWNANFNASYNVNEVEKLSNADEEPVPFYAGDLPGNGLGSAYRVKEGGSIGDFYGPRFDKFDENGGWVFKDLNDEVEGYHADTDKEVIGNGMPNYFVGLTNSLEYKRFDLEIFMRGALDYQVLNVGRIYMENLDKFPQSNIYTSALSSPLRAPSQYSDYYLEDGDYLKIQNISLGYTFDTSKWKNVSYAKLYVSCSNVHTFTNYSGLSPELGGHSGITPGFDNLNFYPVTRTFTIGAVVKF</sequence>
<dbReference type="SMART" id="SM00965">
    <property type="entry name" value="STN"/>
    <property type="match status" value="1"/>
</dbReference>
<dbReference type="InterPro" id="IPR008969">
    <property type="entry name" value="CarboxyPept-like_regulatory"/>
</dbReference>
<accession>A0A2V3ZTI1</accession>
<dbReference type="SUPFAM" id="SSF56935">
    <property type="entry name" value="Porins"/>
    <property type="match status" value="1"/>
</dbReference>
<comment type="caution">
    <text evidence="13">The sequence shown here is derived from an EMBL/GenBank/DDBJ whole genome shotgun (WGS) entry which is preliminary data.</text>
</comment>
<keyword evidence="2 10" id="KW-0813">Transport</keyword>
<keyword evidence="14" id="KW-1185">Reference proteome</keyword>
<evidence type="ECO:0000256" key="4">
    <source>
        <dbReference type="ARBA" id="ARBA00022496"/>
    </source>
</evidence>
<dbReference type="InterPro" id="IPR037066">
    <property type="entry name" value="Plug_dom_sf"/>
</dbReference>
<dbReference type="EMBL" id="QFLI01000008">
    <property type="protein sequence ID" value="PXX98048.1"/>
    <property type="molecule type" value="Genomic_DNA"/>
</dbReference>
<evidence type="ECO:0000256" key="1">
    <source>
        <dbReference type="ARBA" id="ARBA00004571"/>
    </source>
</evidence>
<dbReference type="NCBIfam" id="TIGR04056">
    <property type="entry name" value="OMP_RagA_SusC"/>
    <property type="match status" value="1"/>
</dbReference>
<dbReference type="Gene3D" id="2.170.130.10">
    <property type="entry name" value="TonB-dependent receptor, plug domain"/>
    <property type="match status" value="1"/>
</dbReference>
<dbReference type="NCBIfam" id="TIGR04057">
    <property type="entry name" value="SusC_RagA_signa"/>
    <property type="match status" value="1"/>
</dbReference>
<dbReference type="InterPro" id="IPR011662">
    <property type="entry name" value="Secretin/TonB_short_N"/>
</dbReference>
<dbReference type="GO" id="GO:0009279">
    <property type="term" value="C:cell outer membrane"/>
    <property type="evidence" value="ECO:0007669"/>
    <property type="project" value="UniProtKB-SubCell"/>
</dbReference>
<dbReference type="InterPro" id="IPR023997">
    <property type="entry name" value="TonB-dep_OMP_SusC/RagA_CS"/>
</dbReference>
<evidence type="ECO:0000256" key="5">
    <source>
        <dbReference type="ARBA" id="ARBA00022692"/>
    </source>
</evidence>
<evidence type="ECO:0000256" key="6">
    <source>
        <dbReference type="ARBA" id="ARBA00023004"/>
    </source>
</evidence>
<name>A0A2V3ZTI1_9BACT</name>
<dbReference type="InterPro" id="IPR039426">
    <property type="entry name" value="TonB-dep_rcpt-like"/>
</dbReference>
<organism evidence="13 14">
    <name type="scientific">Marinifilum breve</name>
    <dbReference type="NCBI Taxonomy" id="2184082"/>
    <lineage>
        <taxon>Bacteria</taxon>
        <taxon>Pseudomonadati</taxon>
        <taxon>Bacteroidota</taxon>
        <taxon>Bacteroidia</taxon>
        <taxon>Marinilabiliales</taxon>
        <taxon>Marinifilaceae</taxon>
    </lineage>
</organism>
<evidence type="ECO:0000256" key="10">
    <source>
        <dbReference type="PROSITE-ProRule" id="PRU01360"/>
    </source>
</evidence>
<evidence type="ECO:0000256" key="3">
    <source>
        <dbReference type="ARBA" id="ARBA00022452"/>
    </source>
</evidence>
<reference evidence="13 14" key="1">
    <citation type="submission" date="2018-05" db="EMBL/GenBank/DDBJ databases">
        <title>Marinifilum breve JC075T sp. nov., a marine bacterium isolated from Yongle Blue Hole in the South China Sea.</title>
        <authorList>
            <person name="Fu T."/>
        </authorList>
    </citation>
    <scope>NUCLEOTIDE SEQUENCE [LARGE SCALE GENOMIC DNA]</scope>
    <source>
        <strain evidence="13 14">JC075</strain>
    </source>
</reference>
<dbReference type="Pfam" id="PF07660">
    <property type="entry name" value="STN"/>
    <property type="match status" value="1"/>
</dbReference>
<evidence type="ECO:0000259" key="12">
    <source>
        <dbReference type="SMART" id="SM00965"/>
    </source>
</evidence>
<dbReference type="InterPro" id="IPR012910">
    <property type="entry name" value="Plug_dom"/>
</dbReference>
<keyword evidence="9 10" id="KW-0998">Cell outer membrane</keyword>
<evidence type="ECO:0000256" key="9">
    <source>
        <dbReference type="ARBA" id="ARBA00023237"/>
    </source>
</evidence>
<dbReference type="PROSITE" id="PS52016">
    <property type="entry name" value="TONB_DEPENDENT_REC_3"/>
    <property type="match status" value="1"/>
</dbReference>
<dbReference type="Pfam" id="PF07715">
    <property type="entry name" value="Plug"/>
    <property type="match status" value="1"/>
</dbReference>
<keyword evidence="4" id="KW-0410">Iron transport</keyword>
<evidence type="ECO:0000256" key="8">
    <source>
        <dbReference type="ARBA" id="ARBA00023136"/>
    </source>
</evidence>
<keyword evidence="7 11" id="KW-0798">TonB box</keyword>
<dbReference type="Pfam" id="PF00593">
    <property type="entry name" value="TonB_dep_Rec_b-barrel"/>
    <property type="match status" value="1"/>
</dbReference>
<dbReference type="AlphaFoldDB" id="A0A2V3ZTI1"/>
<dbReference type="OrthoDB" id="9768177at2"/>